<keyword evidence="8" id="KW-0539">Nucleus</keyword>
<reference evidence="11" key="1">
    <citation type="submission" date="2015-10" db="EMBL/GenBank/DDBJ databases">
        <authorList>
            <person name="Regsiter A."/>
            <person name="william w."/>
        </authorList>
    </citation>
    <scope>NUCLEOTIDE SEQUENCE</scope>
    <source>
        <strain evidence="11">Montdore</strain>
    </source>
</reference>
<evidence type="ECO:0000256" key="5">
    <source>
        <dbReference type="ARBA" id="ARBA00022741"/>
    </source>
</evidence>
<keyword evidence="7" id="KW-0067">ATP-binding</keyword>
<dbReference type="GO" id="GO:0005524">
    <property type="term" value="F:ATP binding"/>
    <property type="evidence" value="ECO:0007669"/>
    <property type="project" value="UniProtKB-KW"/>
</dbReference>
<dbReference type="GO" id="GO:0016301">
    <property type="term" value="F:kinase activity"/>
    <property type="evidence" value="ECO:0007669"/>
    <property type="project" value="UniProtKB-KW"/>
</dbReference>
<dbReference type="FunFam" id="3.40.50.300:FF:001691">
    <property type="entry name" value="Probable ATP-dependent kinase TDA10"/>
    <property type="match status" value="1"/>
</dbReference>
<dbReference type="PANTHER" id="PTHR10285">
    <property type="entry name" value="URIDINE KINASE"/>
    <property type="match status" value="1"/>
</dbReference>
<evidence type="ECO:0000256" key="9">
    <source>
        <dbReference type="ARBA" id="ARBA00061312"/>
    </source>
</evidence>
<protein>
    <recommendedName>
        <fullName evidence="10">Phosphoribulokinase/uridine kinase domain-containing protein</fullName>
    </recommendedName>
</protein>
<evidence type="ECO:0000256" key="6">
    <source>
        <dbReference type="ARBA" id="ARBA00022777"/>
    </source>
</evidence>
<dbReference type="AlphaFoldDB" id="A0A292PST8"/>
<evidence type="ECO:0000256" key="4">
    <source>
        <dbReference type="ARBA" id="ARBA00022679"/>
    </source>
</evidence>
<organism evidence="11 12">
    <name type="scientific">Tuber aestivum</name>
    <name type="common">summer truffle</name>
    <dbReference type="NCBI Taxonomy" id="59557"/>
    <lineage>
        <taxon>Eukaryota</taxon>
        <taxon>Fungi</taxon>
        <taxon>Dikarya</taxon>
        <taxon>Ascomycota</taxon>
        <taxon>Pezizomycotina</taxon>
        <taxon>Pezizomycetes</taxon>
        <taxon>Pezizales</taxon>
        <taxon>Tuberaceae</taxon>
        <taxon>Tuber</taxon>
    </lineage>
</organism>
<name>A0A292PST8_9PEZI</name>
<dbReference type="Pfam" id="PF00485">
    <property type="entry name" value="PRK"/>
    <property type="match status" value="1"/>
</dbReference>
<dbReference type="InterPro" id="IPR027417">
    <property type="entry name" value="P-loop_NTPase"/>
</dbReference>
<dbReference type="SUPFAM" id="SSF52540">
    <property type="entry name" value="P-loop containing nucleoside triphosphate hydrolases"/>
    <property type="match status" value="1"/>
</dbReference>
<dbReference type="Proteomes" id="UP001412239">
    <property type="component" value="Unassembled WGS sequence"/>
</dbReference>
<evidence type="ECO:0000256" key="8">
    <source>
        <dbReference type="ARBA" id="ARBA00023242"/>
    </source>
</evidence>
<feature type="domain" description="Phosphoribulokinase/uridine kinase" evidence="10">
    <location>
        <begin position="41"/>
        <end position="162"/>
    </location>
</feature>
<dbReference type="GO" id="GO:0005634">
    <property type="term" value="C:nucleus"/>
    <property type="evidence" value="ECO:0007669"/>
    <property type="project" value="UniProtKB-SubCell"/>
</dbReference>
<gene>
    <name evidence="11" type="ORF">GSTUAT00006406001</name>
</gene>
<evidence type="ECO:0000313" key="12">
    <source>
        <dbReference type="Proteomes" id="UP001412239"/>
    </source>
</evidence>
<evidence type="ECO:0000256" key="3">
    <source>
        <dbReference type="ARBA" id="ARBA00022490"/>
    </source>
</evidence>
<keyword evidence="3" id="KW-0963">Cytoplasm</keyword>
<keyword evidence="6" id="KW-0418">Kinase</keyword>
<accession>A0A292PST8</accession>
<dbReference type="GO" id="GO:0005737">
    <property type="term" value="C:cytoplasm"/>
    <property type="evidence" value="ECO:0007669"/>
    <property type="project" value="UniProtKB-SubCell"/>
</dbReference>
<evidence type="ECO:0000313" key="11">
    <source>
        <dbReference type="EMBL" id="CUS09533.1"/>
    </source>
</evidence>
<comment type="similarity">
    <text evidence="9">Belongs to the GLYK kinase family.</text>
</comment>
<sequence>MSSSAVIRDKTPILTAFLLPLLHAHAHAPADPTASSPPFFLGISGPQGSGKSTLVTALAAALRTYPHSLNVVVFSADDIYLTNADQVALRELYPDNKLVRHRGEPGTHDIELAKNVFRSLHDQRGTKVPSYDKSAFEGQGDRADEASWEAVDGPYDLVIFEGWCVGFRPLPDGVVEEAWNKGRTSGRGTLGRHSLEHLLFVNTKLKDYDTITDSLNALIHIDAEDISCVYDWRTQQEHDLISARGSGMTDDQVIEFVNGYMPAYELYIDNLRRGSFGAKGKQLRVVIGKDRNIVRIANL</sequence>
<evidence type="ECO:0000256" key="2">
    <source>
        <dbReference type="ARBA" id="ARBA00004496"/>
    </source>
</evidence>
<dbReference type="InterPro" id="IPR006083">
    <property type="entry name" value="PRK/URK"/>
</dbReference>
<evidence type="ECO:0000259" key="10">
    <source>
        <dbReference type="Pfam" id="PF00485"/>
    </source>
</evidence>
<evidence type="ECO:0000256" key="1">
    <source>
        <dbReference type="ARBA" id="ARBA00004123"/>
    </source>
</evidence>
<comment type="subcellular location">
    <subcellularLocation>
        <location evidence="2">Cytoplasm</location>
    </subcellularLocation>
    <subcellularLocation>
        <location evidence="1">Nucleus</location>
    </subcellularLocation>
</comment>
<evidence type="ECO:0000256" key="7">
    <source>
        <dbReference type="ARBA" id="ARBA00022840"/>
    </source>
</evidence>
<proteinExistence type="inferred from homology"/>
<keyword evidence="4" id="KW-0808">Transferase</keyword>
<dbReference type="Gene3D" id="3.40.50.300">
    <property type="entry name" value="P-loop containing nucleotide triphosphate hydrolases"/>
    <property type="match status" value="1"/>
</dbReference>
<keyword evidence="12" id="KW-1185">Reference proteome</keyword>
<dbReference type="EMBL" id="LN891079">
    <property type="protein sequence ID" value="CUS09533.1"/>
    <property type="molecule type" value="Genomic_DNA"/>
</dbReference>
<keyword evidence="5" id="KW-0547">Nucleotide-binding</keyword>